<evidence type="ECO:0000313" key="2">
    <source>
        <dbReference type="Proteomes" id="UP000198802"/>
    </source>
</evidence>
<dbReference type="Proteomes" id="UP000198802">
    <property type="component" value="Unassembled WGS sequence"/>
</dbReference>
<sequence>MATVFTTVSGSSELPIMIAHRDGGLAEPADDAVAILGHYACQGLKRLSPAARSDYCWRPNPTRQSAGDASRAAVLWREVKRPLDGRACSRRSAASCVWRSAQAICPVAIATREHIRGGAGSFLQTVDIAFDDRLLRRS</sequence>
<reference evidence="2" key="1">
    <citation type="submission" date="2015-11" db="EMBL/GenBank/DDBJ databases">
        <authorList>
            <person name="Varghese N."/>
        </authorList>
    </citation>
    <scope>NUCLEOTIDE SEQUENCE [LARGE SCALE GENOMIC DNA]</scope>
    <source>
        <strain evidence="2">DSM 45899</strain>
    </source>
</reference>
<evidence type="ECO:0000313" key="1">
    <source>
        <dbReference type="EMBL" id="CUU59179.1"/>
    </source>
</evidence>
<gene>
    <name evidence="1" type="ORF">Ga0074812_12569</name>
</gene>
<accession>A0A0S4QTV2</accession>
<name>A0A0S4QTV2_9ACTN</name>
<organism evidence="1 2">
    <name type="scientific">Parafrankia irregularis</name>
    <dbReference type="NCBI Taxonomy" id="795642"/>
    <lineage>
        <taxon>Bacteria</taxon>
        <taxon>Bacillati</taxon>
        <taxon>Actinomycetota</taxon>
        <taxon>Actinomycetes</taxon>
        <taxon>Frankiales</taxon>
        <taxon>Frankiaceae</taxon>
        <taxon>Parafrankia</taxon>
    </lineage>
</organism>
<proteinExistence type="predicted"/>
<keyword evidence="2" id="KW-1185">Reference proteome</keyword>
<protein>
    <submittedName>
        <fullName evidence="1">Uncharacterized protein</fullName>
    </submittedName>
</protein>
<dbReference type="EMBL" id="FAOZ01000025">
    <property type="protein sequence ID" value="CUU59179.1"/>
    <property type="molecule type" value="Genomic_DNA"/>
</dbReference>
<dbReference type="AlphaFoldDB" id="A0A0S4QTV2"/>